<dbReference type="AlphaFoldDB" id="A0A150X4H0"/>
<sequence>MGRLILISFFILLFSPLLHTQTFEEDTVHIQSKGHDLGGVIMFPEGKKKKLPIVLIIQGSGPTDKDGNSIALAGKNNSLKLLAEVLAQNGIASLRFDKRGVGLSKEAAIPEAELSFDDFVNDANAWLEFLIEDRRFNSIGIAGHSQGSLIGMRLSRHEKVEAFASIAGPSLSIDETILAQIKSNPFNPPNITKEAEDIFNKLRNGESVSTIPPYLMAVFRPSIQPFMRSWMKYDPLLEIEKLDIPILVVAGSTDLQVTVEDAQRLQIANAKAELKVIEGMNHVLKNSSALTNENTASYSNPNLPLNEEFEKSINTFFSKHLK</sequence>
<evidence type="ECO:0000313" key="2">
    <source>
        <dbReference type="EMBL" id="KYG73597.1"/>
    </source>
</evidence>
<protein>
    <recommendedName>
        <fullName evidence="1">Serine aminopeptidase S33 domain-containing protein</fullName>
    </recommendedName>
</protein>
<keyword evidence="3" id="KW-1185">Reference proteome</keyword>
<reference evidence="2 3" key="1">
    <citation type="submission" date="2016-01" db="EMBL/GenBank/DDBJ databases">
        <title>Genome sequencing of Roseivirga spongicola UST030701-084.</title>
        <authorList>
            <person name="Selvaratnam C."/>
            <person name="Thevarajoo S."/>
            <person name="Goh K.M."/>
            <person name="Ee R."/>
            <person name="Chan K.-G."/>
            <person name="Chong C.S."/>
        </authorList>
    </citation>
    <scope>NUCLEOTIDE SEQUENCE [LARGE SCALE GENOMIC DNA]</scope>
    <source>
        <strain evidence="2 3">UST030701-084</strain>
    </source>
</reference>
<dbReference type="RefSeq" id="WP_068222094.1">
    <property type="nucleotide sequence ID" value="NZ_CP139724.1"/>
</dbReference>
<dbReference type="PANTHER" id="PTHR43265">
    <property type="entry name" value="ESTERASE ESTD"/>
    <property type="match status" value="1"/>
</dbReference>
<evidence type="ECO:0000259" key="1">
    <source>
        <dbReference type="Pfam" id="PF12146"/>
    </source>
</evidence>
<dbReference type="PANTHER" id="PTHR43265:SF1">
    <property type="entry name" value="ESTERASE ESTD"/>
    <property type="match status" value="1"/>
</dbReference>
<dbReference type="Gene3D" id="3.40.50.1820">
    <property type="entry name" value="alpha/beta hydrolase"/>
    <property type="match status" value="1"/>
</dbReference>
<dbReference type="InterPro" id="IPR029058">
    <property type="entry name" value="AB_hydrolase_fold"/>
</dbReference>
<dbReference type="EMBL" id="LRPC01000028">
    <property type="protein sequence ID" value="KYG73597.1"/>
    <property type="molecule type" value="Genomic_DNA"/>
</dbReference>
<dbReference type="InterPro" id="IPR053145">
    <property type="entry name" value="AB_hydrolase_Est10"/>
</dbReference>
<comment type="caution">
    <text evidence="2">The sequence shown here is derived from an EMBL/GenBank/DDBJ whole genome shotgun (WGS) entry which is preliminary data.</text>
</comment>
<organism evidence="2 3">
    <name type="scientific">Roseivirga spongicola</name>
    <dbReference type="NCBI Taxonomy" id="333140"/>
    <lineage>
        <taxon>Bacteria</taxon>
        <taxon>Pseudomonadati</taxon>
        <taxon>Bacteroidota</taxon>
        <taxon>Cytophagia</taxon>
        <taxon>Cytophagales</taxon>
        <taxon>Roseivirgaceae</taxon>
        <taxon>Roseivirga</taxon>
    </lineage>
</organism>
<dbReference type="OrthoDB" id="9809549at2"/>
<evidence type="ECO:0000313" key="3">
    <source>
        <dbReference type="Proteomes" id="UP000075606"/>
    </source>
</evidence>
<proteinExistence type="predicted"/>
<gene>
    <name evidence="2" type="ORF">AWW68_12975</name>
</gene>
<dbReference type="Pfam" id="PF12146">
    <property type="entry name" value="Hydrolase_4"/>
    <property type="match status" value="1"/>
</dbReference>
<dbReference type="STRING" id="333140.AWW68_12975"/>
<dbReference type="GO" id="GO:0052689">
    <property type="term" value="F:carboxylic ester hydrolase activity"/>
    <property type="evidence" value="ECO:0007669"/>
    <property type="project" value="TreeGrafter"/>
</dbReference>
<feature type="domain" description="Serine aminopeptidase S33" evidence="1">
    <location>
        <begin position="81"/>
        <end position="177"/>
    </location>
</feature>
<accession>A0A150X4H0</accession>
<dbReference type="InterPro" id="IPR022742">
    <property type="entry name" value="Hydrolase_4"/>
</dbReference>
<dbReference type="Proteomes" id="UP000075606">
    <property type="component" value="Unassembled WGS sequence"/>
</dbReference>
<name>A0A150X4H0_9BACT</name>
<dbReference type="SUPFAM" id="SSF53474">
    <property type="entry name" value="alpha/beta-Hydrolases"/>
    <property type="match status" value="1"/>
</dbReference>